<name>A0A0K1Q9M2_9BACT</name>
<evidence type="ECO:0000313" key="3">
    <source>
        <dbReference type="Proteomes" id="UP000064967"/>
    </source>
</evidence>
<reference evidence="2 3" key="1">
    <citation type="submission" date="2015-08" db="EMBL/GenBank/DDBJ databases">
        <authorList>
            <person name="Babu N.S."/>
            <person name="Beckwith C.J."/>
            <person name="Beseler K.G."/>
            <person name="Brison A."/>
            <person name="Carone J.V."/>
            <person name="Caskin T.P."/>
            <person name="Diamond M."/>
            <person name="Durham M.E."/>
            <person name="Foxe J.M."/>
            <person name="Go M."/>
            <person name="Henderson B.A."/>
            <person name="Jones I.B."/>
            <person name="McGettigan J.A."/>
            <person name="Micheletti S.J."/>
            <person name="Nasrallah M.E."/>
            <person name="Ortiz D."/>
            <person name="Piller C.R."/>
            <person name="Privatt S.R."/>
            <person name="Schneider S.L."/>
            <person name="Sharp S."/>
            <person name="Smith T.C."/>
            <person name="Stanton J.D."/>
            <person name="Ullery H.E."/>
            <person name="Wilson R.J."/>
            <person name="Serrano M.G."/>
            <person name="Buck G."/>
            <person name="Lee V."/>
            <person name="Wang Y."/>
            <person name="Carvalho R."/>
            <person name="Voegtly L."/>
            <person name="Shi R."/>
            <person name="Duckworth R."/>
            <person name="Johnson A."/>
            <person name="Loviza R."/>
            <person name="Walstead R."/>
            <person name="Shah Z."/>
            <person name="Kiflezghi M."/>
            <person name="Wade K."/>
            <person name="Ball S.L."/>
            <person name="Bradley K.W."/>
            <person name="Asai D.J."/>
            <person name="Bowman C.A."/>
            <person name="Russell D.A."/>
            <person name="Pope W.H."/>
            <person name="Jacobs-Sera D."/>
            <person name="Hendrix R.W."/>
            <person name="Hatfull G.F."/>
        </authorList>
    </citation>
    <scope>NUCLEOTIDE SEQUENCE [LARGE SCALE GENOMIC DNA]</scope>
    <source>
        <strain evidence="2 3">DSM 27648</strain>
    </source>
</reference>
<protein>
    <submittedName>
        <fullName evidence="2">Uncharacterized protein</fullName>
    </submittedName>
</protein>
<evidence type="ECO:0000256" key="1">
    <source>
        <dbReference type="SAM" id="MobiDB-lite"/>
    </source>
</evidence>
<dbReference type="EMBL" id="CP012333">
    <property type="protein sequence ID" value="AKV02115.1"/>
    <property type="molecule type" value="Genomic_DNA"/>
</dbReference>
<dbReference type="STRING" id="1391654.AKJ09_08778"/>
<feature type="compositionally biased region" description="Basic and acidic residues" evidence="1">
    <location>
        <begin position="34"/>
        <end position="49"/>
    </location>
</feature>
<keyword evidence="3" id="KW-1185">Reference proteome</keyword>
<gene>
    <name evidence="2" type="ORF">AKJ09_08778</name>
</gene>
<proteinExistence type="predicted"/>
<evidence type="ECO:0000313" key="2">
    <source>
        <dbReference type="EMBL" id="AKV02115.1"/>
    </source>
</evidence>
<organism evidence="2 3">
    <name type="scientific">Labilithrix luteola</name>
    <dbReference type="NCBI Taxonomy" id="1391654"/>
    <lineage>
        <taxon>Bacteria</taxon>
        <taxon>Pseudomonadati</taxon>
        <taxon>Myxococcota</taxon>
        <taxon>Polyangia</taxon>
        <taxon>Polyangiales</taxon>
        <taxon>Labilitrichaceae</taxon>
        <taxon>Labilithrix</taxon>
    </lineage>
</organism>
<dbReference type="RefSeq" id="WP_146653077.1">
    <property type="nucleotide sequence ID" value="NZ_CP012333.1"/>
</dbReference>
<sequence>MVKSDHRTNSRGNTTATPVEHAGPNAGQGDVSDEVERARRANERANAAEEAYRKLQLELVASKDETTAARDEVQQLKEKIAVLEAEIARRDKTANAAPGSSPALPKAPIDKAQIGMHVVNVLERIDGLRDLLARASTDLSQLHADEIAASKKRARILADACALLTRVVGATGEVPPPLPSAALEARLSVAPMVDISEVAELLESLRPPRAPTV</sequence>
<feature type="region of interest" description="Disordered" evidence="1">
    <location>
        <begin position="1"/>
        <end position="49"/>
    </location>
</feature>
<dbReference type="AlphaFoldDB" id="A0A0K1Q9M2"/>
<accession>A0A0K1Q9M2</accession>
<dbReference type="Proteomes" id="UP000064967">
    <property type="component" value="Chromosome"/>
</dbReference>
<dbReference type="KEGG" id="llu:AKJ09_08778"/>